<dbReference type="AlphaFoldDB" id="A0A9P5RKX5"/>
<keyword evidence="4" id="KW-1185">Reference proteome</keyword>
<proteinExistence type="predicted"/>
<feature type="region of interest" description="Disordered" evidence="1">
    <location>
        <begin position="185"/>
        <end position="217"/>
    </location>
</feature>
<sequence>MPPPRHQTASAALAAVRRHVHQWIGLVLYNSIYQNILLLHIYRIIKFIYGFFSRSTELSRICGASASSSSPSSSPSTPLDCLWTPLGHPTSALVNNIHAGTIVYSNPSSNLSIPVGNGRRASVQTGPASATISSTPSFSTLIDPASFASASASSTLTARLSTESTDSSVSSAQSVPLVIEALGEDPSGVHKQQQQQQEVRQRKKRHDSTSSSSHTTIMDLRQSKAAAGMIYRIDRCILFSKELTAERRELEAADCDPIEVTRQILRRKRFPDSASLSTPAARKLQYALERVASTHQLAREINQRVHTKYDSTNPAHERKLMLLWDLLRPQDKLEGRYTKQWTEIGFQGKDPATDFRGMGMLGLDDLVYYAKYYPMSSKHALECSHDAISWYSFAIVGINITSFAVQTLRTRQLQYYLFLNGTDISVYHELY</sequence>
<evidence type="ECO:0000259" key="2">
    <source>
        <dbReference type="PROSITE" id="PS51335"/>
    </source>
</evidence>
<dbReference type="Proteomes" id="UP000748756">
    <property type="component" value="Unassembled WGS sequence"/>
</dbReference>
<accession>A0A9P5RKX5</accession>
<feature type="non-terminal residue" evidence="3">
    <location>
        <position position="431"/>
    </location>
</feature>
<protein>
    <recommendedName>
        <fullName evidence="2">ELMO domain-containing protein</fullName>
    </recommendedName>
</protein>
<evidence type="ECO:0000313" key="4">
    <source>
        <dbReference type="Proteomes" id="UP000748756"/>
    </source>
</evidence>
<feature type="domain" description="ELMO" evidence="2">
    <location>
        <begin position="315"/>
        <end position="431"/>
    </location>
</feature>
<organism evidence="3 4">
    <name type="scientific">Linnemannia schmuckeri</name>
    <dbReference type="NCBI Taxonomy" id="64567"/>
    <lineage>
        <taxon>Eukaryota</taxon>
        <taxon>Fungi</taxon>
        <taxon>Fungi incertae sedis</taxon>
        <taxon>Mucoromycota</taxon>
        <taxon>Mortierellomycotina</taxon>
        <taxon>Mortierellomycetes</taxon>
        <taxon>Mortierellales</taxon>
        <taxon>Mortierellaceae</taxon>
        <taxon>Linnemannia</taxon>
    </lineage>
</organism>
<dbReference type="EMBL" id="JAAAUQ010001732">
    <property type="protein sequence ID" value="KAF9134889.1"/>
    <property type="molecule type" value="Genomic_DNA"/>
</dbReference>
<name>A0A9P5RKX5_9FUNG</name>
<comment type="caution">
    <text evidence="3">The sequence shown here is derived from an EMBL/GenBank/DDBJ whole genome shotgun (WGS) entry which is preliminary data.</text>
</comment>
<dbReference type="InterPro" id="IPR050868">
    <property type="entry name" value="ELMO_domain-containing"/>
</dbReference>
<dbReference type="PROSITE" id="PS51335">
    <property type="entry name" value="ELMO"/>
    <property type="match status" value="1"/>
</dbReference>
<dbReference type="Pfam" id="PF04727">
    <property type="entry name" value="ELMO_CED12"/>
    <property type="match status" value="1"/>
</dbReference>
<dbReference type="PANTHER" id="PTHR12771">
    <property type="entry name" value="ENGULFMENT AND CELL MOTILITY"/>
    <property type="match status" value="1"/>
</dbReference>
<dbReference type="InterPro" id="IPR006816">
    <property type="entry name" value="ELMO_dom"/>
</dbReference>
<gene>
    <name evidence="3" type="ORF">BG015_003361</name>
</gene>
<dbReference type="PANTHER" id="PTHR12771:SF51">
    <property type="entry name" value="LD01482P"/>
    <property type="match status" value="1"/>
</dbReference>
<dbReference type="OrthoDB" id="67155at2759"/>
<evidence type="ECO:0000256" key="1">
    <source>
        <dbReference type="SAM" id="MobiDB-lite"/>
    </source>
</evidence>
<reference evidence="3" key="1">
    <citation type="journal article" date="2020" name="Fungal Divers.">
        <title>Resolving the Mortierellaceae phylogeny through synthesis of multi-gene phylogenetics and phylogenomics.</title>
        <authorList>
            <person name="Vandepol N."/>
            <person name="Liber J."/>
            <person name="Desiro A."/>
            <person name="Na H."/>
            <person name="Kennedy M."/>
            <person name="Barry K."/>
            <person name="Grigoriev I.V."/>
            <person name="Miller A.N."/>
            <person name="O'Donnell K."/>
            <person name="Stajich J.E."/>
            <person name="Bonito G."/>
        </authorList>
    </citation>
    <scope>NUCLEOTIDE SEQUENCE</scope>
    <source>
        <strain evidence="3">NRRL 6426</strain>
    </source>
</reference>
<evidence type="ECO:0000313" key="3">
    <source>
        <dbReference type="EMBL" id="KAF9134889.1"/>
    </source>
</evidence>